<dbReference type="PATRIC" id="fig|1410657.5.peg.1703"/>
<dbReference type="AlphaFoldDB" id="A0A0R2HCR8"/>
<comment type="caution">
    <text evidence="1">The sequence shown here is derived from an EMBL/GenBank/DDBJ whole genome shotgun (WGS) entry which is preliminary data.</text>
</comment>
<protein>
    <recommendedName>
        <fullName evidence="3">Tetratricopeptide repeat protein</fullName>
    </recommendedName>
</protein>
<name>A0A0R2HCR8_9FIRM</name>
<dbReference type="Proteomes" id="UP000051841">
    <property type="component" value="Unassembled WGS sequence"/>
</dbReference>
<dbReference type="SUPFAM" id="SSF48452">
    <property type="entry name" value="TPR-like"/>
    <property type="match status" value="1"/>
</dbReference>
<dbReference type="InterPro" id="IPR012340">
    <property type="entry name" value="NA-bd_OB-fold"/>
</dbReference>
<reference evidence="1 2" key="1">
    <citation type="journal article" date="2015" name="Genome Announc.">
        <title>Expanding the biotechnology potential of lactobacilli through comparative genomics of 213 strains and associated genera.</title>
        <authorList>
            <person name="Sun Z."/>
            <person name="Harris H.M."/>
            <person name="McCann A."/>
            <person name="Guo C."/>
            <person name="Argimon S."/>
            <person name="Zhang W."/>
            <person name="Yang X."/>
            <person name="Jeffery I.B."/>
            <person name="Cooney J.C."/>
            <person name="Kagawa T.F."/>
            <person name="Liu W."/>
            <person name="Song Y."/>
            <person name="Salvetti E."/>
            <person name="Wrobel A."/>
            <person name="Rasinkangas P."/>
            <person name="Parkhill J."/>
            <person name="Rea M.C."/>
            <person name="O'Sullivan O."/>
            <person name="Ritari J."/>
            <person name="Douillard F.P."/>
            <person name="Paul Ross R."/>
            <person name="Yang R."/>
            <person name="Briner A.E."/>
            <person name="Felis G.E."/>
            <person name="de Vos W.M."/>
            <person name="Barrangou R."/>
            <person name="Klaenhammer T.R."/>
            <person name="Caufield P.W."/>
            <person name="Cui Y."/>
            <person name="Zhang H."/>
            <person name="O'Toole P.W."/>
        </authorList>
    </citation>
    <scope>NUCLEOTIDE SEQUENCE [LARGE SCALE GENOMIC DNA]</scope>
    <source>
        <strain evidence="1 2">DSM 20405</strain>
    </source>
</reference>
<dbReference type="EMBL" id="JQBL01000005">
    <property type="protein sequence ID" value="KRN50835.1"/>
    <property type="molecule type" value="Genomic_DNA"/>
</dbReference>
<evidence type="ECO:0000313" key="1">
    <source>
        <dbReference type="EMBL" id="KRN50835.1"/>
    </source>
</evidence>
<dbReference type="Gene3D" id="2.40.50.140">
    <property type="entry name" value="Nucleic acid-binding proteins"/>
    <property type="match status" value="1"/>
</dbReference>
<gene>
    <name evidence="1" type="ORF">IV49_GL001651</name>
</gene>
<keyword evidence="2" id="KW-1185">Reference proteome</keyword>
<dbReference type="InterPro" id="IPR011990">
    <property type="entry name" value="TPR-like_helical_dom_sf"/>
</dbReference>
<proteinExistence type="predicted"/>
<evidence type="ECO:0000313" key="2">
    <source>
        <dbReference type="Proteomes" id="UP000051841"/>
    </source>
</evidence>
<dbReference type="RefSeq" id="WP_031588536.1">
    <property type="nucleotide sequence ID" value="NZ_JNKN01000001.1"/>
</dbReference>
<dbReference type="Gene3D" id="1.25.40.10">
    <property type="entry name" value="Tetratricopeptide repeat domain"/>
    <property type="match status" value="1"/>
</dbReference>
<organism evidence="1 2">
    <name type="scientific">Kandleria vitulina DSM 20405</name>
    <dbReference type="NCBI Taxonomy" id="1410657"/>
    <lineage>
        <taxon>Bacteria</taxon>
        <taxon>Bacillati</taxon>
        <taxon>Bacillota</taxon>
        <taxon>Erysipelotrichia</taxon>
        <taxon>Erysipelotrichales</taxon>
        <taxon>Coprobacillaceae</taxon>
        <taxon>Kandleria</taxon>
    </lineage>
</organism>
<accession>A0A0R2HCR8</accession>
<sequence length="413" mass="48749">MDNKENKDLTAYDNRFHEDPTSFNDFQAADYIKELKNQGKNDEAIEVGRTFLEVAPELKRYINYFGYALYNRYINIEDEKIAENETLFFTILDEIANVCKQERYSPLEAAVNKAIKYVSKKNPVDYGKLSEILEYLDAPTLDDTPFINKEGREYESKKEKWYRMKVRALYEVKDYRNCIEQANIALTLPLKWHYNNLNWVKYYRGVSLIEVGRYEEAEHVFLELKNSFKIVNLSSVLYKLYVNTGRENDAYTYLINDFFLSGYDASNLDNYVAIAKMAHDKGVEKAEKIAAAMINKIKSNAYETELDLSEYDNESADSLFDMLYSEIMYHLERYIKREEGKVIYYNNSRNFGSILQENEDDNLFFMQADFIDDEEVRKFDVVEFSRIATYDRKKKQASTKAVLLKVLYEDINY</sequence>
<evidence type="ECO:0008006" key="3">
    <source>
        <dbReference type="Google" id="ProtNLM"/>
    </source>
</evidence>